<dbReference type="AlphaFoldDB" id="A0A2P2KC46"/>
<reference evidence="8" key="1">
    <citation type="submission" date="2018-02" db="EMBL/GenBank/DDBJ databases">
        <title>Rhizophora mucronata_Transcriptome.</title>
        <authorList>
            <person name="Meera S.P."/>
            <person name="Sreeshan A."/>
            <person name="Augustine A."/>
        </authorList>
    </citation>
    <scope>NUCLEOTIDE SEQUENCE</scope>
    <source>
        <tissue evidence="8">Leaf</tissue>
    </source>
</reference>
<dbReference type="PANTHER" id="PTHR36728:SF2">
    <property type="entry name" value="NAD(P)H-QUINONE OXIDOREDUCTASE SUBUNIT O, CHLOROPLASTIC"/>
    <property type="match status" value="1"/>
</dbReference>
<keyword evidence="6" id="KW-0472">Membrane</keyword>
<evidence type="ECO:0000256" key="3">
    <source>
        <dbReference type="ARBA" id="ARBA00022957"/>
    </source>
</evidence>
<evidence type="ECO:0000313" key="8">
    <source>
        <dbReference type="EMBL" id="MBX03279.1"/>
    </source>
</evidence>
<dbReference type="GO" id="GO:0048038">
    <property type="term" value="F:quinone binding"/>
    <property type="evidence" value="ECO:0007669"/>
    <property type="project" value="UniProtKB-KW"/>
</dbReference>
<dbReference type="GO" id="GO:0005886">
    <property type="term" value="C:plasma membrane"/>
    <property type="evidence" value="ECO:0007669"/>
    <property type="project" value="InterPro"/>
</dbReference>
<dbReference type="EMBL" id="GGEC01022795">
    <property type="protein sequence ID" value="MBX03279.1"/>
    <property type="molecule type" value="Transcribed_RNA"/>
</dbReference>
<evidence type="ECO:0000256" key="1">
    <source>
        <dbReference type="ARBA" id="ARBA00022719"/>
    </source>
</evidence>
<evidence type="ECO:0000256" key="6">
    <source>
        <dbReference type="ARBA" id="ARBA00023136"/>
    </source>
</evidence>
<dbReference type="GO" id="GO:0016655">
    <property type="term" value="F:oxidoreductase activity, acting on NAD(P)H, quinone or similar compound as acceptor"/>
    <property type="evidence" value="ECO:0007669"/>
    <property type="project" value="InterPro"/>
</dbReference>
<evidence type="ECO:0000256" key="7">
    <source>
        <dbReference type="SAM" id="MobiDB-lite"/>
    </source>
</evidence>
<evidence type="ECO:0000256" key="5">
    <source>
        <dbReference type="ARBA" id="ARBA00023027"/>
    </source>
</evidence>
<feature type="compositionally biased region" description="Low complexity" evidence="7">
    <location>
        <begin position="50"/>
        <end position="74"/>
    </location>
</feature>
<feature type="region of interest" description="Disordered" evidence="7">
    <location>
        <begin position="1"/>
        <end position="85"/>
    </location>
</feature>
<evidence type="ECO:0000256" key="2">
    <source>
        <dbReference type="ARBA" id="ARBA00022857"/>
    </source>
</evidence>
<sequence length="166" mass="18490">MAASATPLKTTFSCPSPFPYTSRTTRAHLPSIAIRAVNSAEPEKQDLTAQTKTQEPTSSSTSPSSNSQPSTPASKPKRPVYSMKKGQIVRVDKEKYLNSINYLSVGHPPYYKGLDYIYEDRGEVLDLRIFETGEYALVSWVGIPTAPAWLPTDMLIKSEKLDYERL</sequence>
<name>A0A2P2KC46_RHIMU</name>
<keyword evidence="2" id="KW-0521">NADP</keyword>
<organism evidence="8">
    <name type="scientific">Rhizophora mucronata</name>
    <name type="common">Asiatic mangrove</name>
    <dbReference type="NCBI Taxonomy" id="61149"/>
    <lineage>
        <taxon>Eukaryota</taxon>
        <taxon>Viridiplantae</taxon>
        <taxon>Streptophyta</taxon>
        <taxon>Embryophyta</taxon>
        <taxon>Tracheophyta</taxon>
        <taxon>Spermatophyta</taxon>
        <taxon>Magnoliopsida</taxon>
        <taxon>eudicotyledons</taxon>
        <taxon>Gunneridae</taxon>
        <taxon>Pentapetalae</taxon>
        <taxon>rosids</taxon>
        <taxon>fabids</taxon>
        <taxon>Malpighiales</taxon>
        <taxon>Rhizophoraceae</taxon>
        <taxon>Rhizophora</taxon>
    </lineage>
</organism>
<dbReference type="PANTHER" id="PTHR36728">
    <property type="entry name" value="NAD(P)H-QUINONE OXIDOREDUCTASE SUBUNIT O, CHLOROPLASTIC"/>
    <property type="match status" value="1"/>
</dbReference>
<accession>A0A2P2KC46</accession>
<evidence type="ECO:0000256" key="4">
    <source>
        <dbReference type="ARBA" id="ARBA00022967"/>
    </source>
</evidence>
<keyword evidence="1" id="KW-0874">Quinone</keyword>
<keyword evidence="4" id="KW-1278">Translocase</keyword>
<keyword evidence="5" id="KW-0520">NAD</keyword>
<dbReference type="Pfam" id="PF11910">
    <property type="entry name" value="NdhO"/>
    <property type="match status" value="1"/>
</dbReference>
<keyword evidence="3" id="KW-0618">Plastoquinone</keyword>
<proteinExistence type="predicted"/>
<dbReference type="InterPro" id="IPR020905">
    <property type="entry name" value="NdhO"/>
</dbReference>
<protein>
    <submittedName>
        <fullName evidence="8">Uncharacterized protein MANES_13G087100</fullName>
    </submittedName>
</protein>
<feature type="compositionally biased region" description="Polar residues" evidence="7">
    <location>
        <begin position="7"/>
        <end position="24"/>
    </location>
</feature>